<accession>A0A5M6CKN4</accession>
<dbReference type="Proteomes" id="UP000325141">
    <property type="component" value="Unassembled WGS sequence"/>
</dbReference>
<evidence type="ECO:0008006" key="3">
    <source>
        <dbReference type="Google" id="ProtNLM"/>
    </source>
</evidence>
<sequence length="169" mass="19465">MSEKIRKERLNSPQYRELLGKKLLGKRIELNYSRLDISIMTTIPENTINSIEKGITTNIDYYVEYGKAVKYPLQTLLDFKIPLKPKNDLPKERKEAVKLTAKVREHIVNTDFLSDGKMVADIKEQLLKLKLIPKDLRSEEISGVMRNLKDDGLITTGEKVGRKVVYFKG</sequence>
<dbReference type="AlphaFoldDB" id="A0A5M6CKN4"/>
<reference evidence="1 2" key="1">
    <citation type="submission" date="2019-09" db="EMBL/GenBank/DDBJ databases">
        <title>Genome sequence and assembly of Flavobacterium sp.</title>
        <authorList>
            <person name="Chhetri G."/>
        </authorList>
    </citation>
    <scope>NUCLEOTIDE SEQUENCE [LARGE SCALE GENOMIC DNA]</scope>
    <source>
        <strain evidence="1 2">SNL9</strain>
    </source>
</reference>
<organism evidence="1 2">
    <name type="scientific">Paenimyroides baculatum</name>
    <dbReference type="NCBI Taxonomy" id="2608000"/>
    <lineage>
        <taxon>Bacteria</taxon>
        <taxon>Pseudomonadati</taxon>
        <taxon>Bacteroidota</taxon>
        <taxon>Flavobacteriia</taxon>
        <taxon>Flavobacteriales</taxon>
        <taxon>Flavobacteriaceae</taxon>
        <taxon>Paenimyroides</taxon>
    </lineage>
</organism>
<proteinExistence type="predicted"/>
<evidence type="ECO:0000313" key="2">
    <source>
        <dbReference type="Proteomes" id="UP000325141"/>
    </source>
</evidence>
<name>A0A5M6CKN4_9FLAO</name>
<dbReference type="EMBL" id="VWSG01000004">
    <property type="protein sequence ID" value="KAA5535603.1"/>
    <property type="molecule type" value="Genomic_DNA"/>
</dbReference>
<protein>
    <recommendedName>
        <fullName evidence="3">HTH cro/C1-type domain-containing protein</fullName>
    </recommendedName>
</protein>
<keyword evidence="2" id="KW-1185">Reference proteome</keyword>
<comment type="caution">
    <text evidence="1">The sequence shown here is derived from an EMBL/GenBank/DDBJ whole genome shotgun (WGS) entry which is preliminary data.</text>
</comment>
<dbReference type="RefSeq" id="WP_150011794.1">
    <property type="nucleotide sequence ID" value="NZ_VWSG01000004.1"/>
</dbReference>
<gene>
    <name evidence="1" type="ORF">F0460_07425</name>
</gene>
<evidence type="ECO:0000313" key="1">
    <source>
        <dbReference type="EMBL" id="KAA5535603.1"/>
    </source>
</evidence>